<protein>
    <submittedName>
        <fullName evidence="1">Uncharacterized protein</fullName>
    </submittedName>
</protein>
<dbReference type="AlphaFoldDB" id="A0A951Q8N8"/>
<dbReference type="EMBL" id="JAHHHD010000004">
    <property type="protein sequence ID" value="MBW4658166.1"/>
    <property type="molecule type" value="Genomic_DNA"/>
</dbReference>
<accession>A0A951Q8N8</accession>
<dbReference type="InterPro" id="IPR043129">
    <property type="entry name" value="ATPase_NBD"/>
</dbReference>
<dbReference type="PANTHER" id="PTHR42749">
    <property type="entry name" value="CELL SHAPE-DETERMINING PROTEIN MREB"/>
    <property type="match status" value="1"/>
</dbReference>
<sequence>MSLEAWAMDMMAAQPIAPESPSLQEVLLPDPQTPDLQALSLEAWAMDMAEEVQAAPIAVEPPIPEDIPQVTEARWYLGLDFGTTGISAVLLNQATYHLYPLYWTSPISGLPERSEVPSELKFRLPSALSLQTANHAAFHLHDFKPYLKLPQQTSDRRPTVVQGSDTQQISLIQITQALSALLSSLIGSAEALELEAALPPITGVAIGYPADWSEVYCSNLRQIVLDAHLVTDPDQIYFVEDSIAAFLSTLNSSSGREIVLPHSSQRNAVATETSESKNTLVLVAGAVTTELAIMQIAGNSPVAPNSLDLNRNKVQIRSLPFAGQGIDQDIICQLIYPFLTQDAGNSIARSLEGLGEAVAEDFIAEAIDLTVLAFHNLKLPHAGEPDLALRSQLQQRLQSSRSGNILLNAAQYIKLTLQQQSRCRLQLGHQQQTILRQDLGSQVLLPYIQRLNRELNALLTQADLTVTDVNQVICTGGTASLGAIARWLRQKLPNATITQDTYRASSDRCIPGCSRIAYGLAVLPLQPQLLQQPQFLEQP</sequence>
<comment type="caution">
    <text evidence="1">The sequence shown here is derived from an EMBL/GenBank/DDBJ whole genome shotgun (WGS) entry which is preliminary data.</text>
</comment>
<proteinExistence type="predicted"/>
<dbReference type="SUPFAM" id="SSF53067">
    <property type="entry name" value="Actin-like ATPase domain"/>
    <property type="match status" value="2"/>
</dbReference>
<reference evidence="1" key="1">
    <citation type="submission" date="2021-05" db="EMBL/GenBank/DDBJ databases">
        <authorList>
            <person name="Pietrasiak N."/>
            <person name="Ward R."/>
            <person name="Stajich J.E."/>
            <person name="Kurbessoian T."/>
        </authorList>
    </citation>
    <scope>NUCLEOTIDE SEQUENCE</scope>
    <source>
        <strain evidence="1">UHER 2000/2452</strain>
    </source>
</reference>
<evidence type="ECO:0000313" key="1">
    <source>
        <dbReference type="EMBL" id="MBW4658166.1"/>
    </source>
</evidence>
<dbReference type="PANTHER" id="PTHR42749:SF1">
    <property type="entry name" value="CELL SHAPE-DETERMINING PROTEIN MREB"/>
    <property type="match status" value="1"/>
</dbReference>
<dbReference type="Gene3D" id="3.30.420.40">
    <property type="match status" value="2"/>
</dbReference>
<evidence type="ECO:0000313" key="2">
    <source>
        <dbReference type="Proteomes" id="UP000757435"/>
    </source>
</evidence>
<dbReference type="Gene3D" id="3.90.640.10">
    <property type="entry name" value="Actin, Chain A, domain 4"/>
    <property type="match status" value="1"/>
</dbReference>
<dbReference type="Proteomes" id="UP000757435">
    <property type="component" value="Unassembled WGS sequence"/>
</dbReference>
<gene>
    <name evidence="1" type="ORF">KME15_05795</name>
</gene>
<organism evidence="1 2">
    <name type="scientific">Drouetiella hepatica Uher 2000/2452</name>
    <dbReference type="NCBI Taxonomy" id="904376"/>
    <lineage>
        <taxon>Bacteria</taxon>
        <taxon>Bacillati</taxon>
        <taxon>Cyanobacteriota</taxon>
        <taxon>Cyanophyceae</taxon>
        <taxon>Oculatellales</taxon>
        <taxon>Oculatellaceae</taxon>
        <taxon>Drouetiella</taxon>
    </lineage>
</organism>
<name>A0A951Q8N8_9CYAN</name>
<reference evidence="1" key="2">
    <citation type="journal article" date="2022" name="Microbiol. Resour. Announc.">
        <title>Metagenome Sequencing to Explore Phylogenomics of Terrestrial Cyanobacteria.</title>
        <authorList>
            <person name="Ward R.D."/>
            <person name="Stajich J.E."/>
            <person name="Johansen J.R."/>
            <person name="Huntemann M."/>
            <person name="Clum A."/>
            <person name="Foster B."/>
            <person name="Foster B."/>
            <person name="Roux S."/>
            <person name="Palaniappan K."/>
            <person name="Varghese N."/>
            <person name="Mukherjee S."/>
            <person name="Reddy T.B.K."/>
            <person name="Daum C."/>
            <person name="Copeland A."/>
            <person name="Chen I.A."/>
            <person name="Ivanova N.N."/>
            <person name="Kyrpides N.C."/>
            <person name="Shapiro N."/>
            <person name="Eloe-Fadrosh E.A."/>
            <person name="Pietrasiak N."/>
        </authorList>
    </citation>
    <scope>NUCLEOTIDE SEQUENCE</scope>
    <source>
        <strain evidence="1">UHER 2000/2452</strain>
    </source>
</reference>